<evidence type="ECO:0000259" key="2">
    <source>
        <dbReference type="Pfam" id="PF08241"/>
    </source>
</evidence>
<keyword evidence="3" id="KW-0489">Methyltransferase</keyword>
<dbReference type="Gene3D" id="3.40.50.150">
    <property type="entry name" value="Vaccinia Virus protein VP39"/>
    <property type="match status" value="1"/>
</dbReference>
<gene>
    <name evidence="3" type="ORF">D9753_19980</name>
</gene>
<evidence type="ECO:0000313" key="3">
    <source>
        <dbReference type="EMBL" id="AYN40783.1"/>
    </source>
</evidence>
<dbReference type="OrthoDB" id="65624at2"/>
<feature type="region of interest" description="Disordered" evidence="1">
    <location>
        <begin position="240"/>
        <end position="262"/>
    </location>
</feature>
<dbReference type="PANTHER" id="PTHR43591">
    <property type="entry name" value="METHYLTRANSFERASE"/>
    <property type="match status" value="1"/>
</dbReference>
<reference evidence="3 4" key="1">
    <citation type="submission" date="2018-10" db="EMBL/GenBank/DDBJ databases">
        <title>The genome of Streptomyces dangxiongensis Z022.</title>
        <authorList>
            <person name="Zhang B."/>
        </authorList>
    </citation>
    <scope>NUCLEOTIDE SEQUENCE [LARGE SCALE GENOMIC DNA]</scope>
    <source>
        <strain evidence="3 4">Z022</strain>
    </source>
</reference>
<dbReference type="PANTHER" id="PTHR43591:SF110">
    <property type="entry name" value="RHODANESE DOMAIN-CONTAINING PROTEIN"/>
    <property type="match status" value="1"/>
</dbReference>
<name>A0A3G2JEK8_9ACTN</name>
<dbReference type="GO" id="GO:0008757">
    <property type="term" value="F:S-adenosylmethionine-dependent methyltransferase activity"/>
    <property type="evidence" value="ECO:0007669"/>
    <property type="project" value="InterPro"/>
</dbReference>
<proteinExistence type="predicted"/>
<dbReference type="RefSeq" id="WP_121788231.1">
    <property type="nucleotide sequence ID" value="NZ_CP033073.1"/>
</dbReference>
<protein>
    <submittedName>
        <fullName evidence="3">Class I SAM-dependent methyltransferase</fullName>
    </submittedName>
</protein>
<dbReference type="GO" id="GO:0032259">
    <property type="term" value="P:methylation"/>
    <property type="evidence" value="ECO:0007669"/>
    <property type="project" value="UniProtKB-KW"/>
</dbReference>
<evidence type="ECO:0000256" key="1">
    <source>
        <dbReference type="SAM" id="MobiDB-lite"/>
    </source>
</evidence>
<dbReference type="InterPro" id="IPR013216">
    <property type="entry name" value="Methyltransf_11"/>
</dbReference>
<dbReference type="SUPFAM" id="SSF53335">
    <property type="entry name" value="S-adenosyl-L-methionine-dependent methyltransferases"/>
    <property type="match status" value="1"/>
</dbReference>
<dbReference type="EMBL" id="CP033073">
    <property type="protein sequence ID" value="AYN40783.1"/>
    <property type="molecule type" value="Genomic_DNA"/>
</dbReference>
<evidence type="ECO:0000313" key="4">
    <source>
        <dbReference type="Proteomes" id="UP000268329"/>
    </source>
</evidence>
<dbReference type="KEGG" id="sdd:D9753_19980"/>
<dbReference type="Pfam" id="PF08241">
    <property type="entry name" value="Methyltransf_11"/>
    <property type="match status" value="1"/>
</dbReference>
<feature type="domain" description="Methyltransferase type 11" evidence="2">
    <location>
        <begin position="51"/>
        <end position="145"/>
    </location>
</feature>
<dbReference type="AlphaFoldDB" id="A0A3G2JEK8"/>
<dbReference type="InterPro" id="IPR029063">
    <property type="entry name" value="SAM-dependent_MTases_sf"/>
</dbReference>
<keyword evidence="4" id="KW-1185">Reference proteome</keyword>
<sequence>MSTRTQEDFLKGFHAERPAVTTEVFAAARAAGARTGYEALRDRVADRRRVLDLGCGDGLLLELLARTPGRRLAGVDLSPRSLSLARRRPGLSTAALLEARAQRLPFRTGAFDACVSHLALMLMADLDQVLAELSRVLAPGGLLVCAIGAGGGGTAYELFGELLPQALAGAPAGRRMPALGDRRARDPEALGALIAGAGFAGEPEWETVTVDIGGPPERVWRALSGMYDLAALDTAALAWPRSGRPSAPGPPPSPTRTRTWTAASACAY</sequence>
<accession>A0A3G2JEK8</accession>
<organism evidence="3 4">
    <name type="scientific">Streptomyces dangxiongensis</name>
    <dbReference type="NCBI Taxonomy" id="1442032"/>
    <lineage>
        <taxon>Bacteria</taxon>
        <taxon>Bacillati</taxon>
        <taxon>Actinomycetota</taxon>
        <taxon>Actinomycetes</taxon>
        <taxon>Kitasatosporales</taxon>
        <taxon>Streptomycetaceae</taxon>
        <taxon>Streptomyces</taxon>
    </lineage>
</organism>
<keyword evidence="3" id="KW-0808">Transferase</keyword>
<dbReference type="CDD" id="cd02440">
    <property type="entry name" value="AdoMet_MTases"/>
    <property type="match status" value="1"/>
</dbReference>
<dbReference type="Proteomes" id="UP000268329">
    <property type="component" value="Chromosome"/>
</dbReference>